<feature type="domain" description="M23ase beta-sheet core" evidence="2">
    <location>
        <begin position="52"/>
        <end position="120"/>
    </location>
</feature>
<dbReference type="CDD" id="cd12797">
    <property type="entry name" value="M23_peptidase"/>
    <property type="match status" value="1"/>
</dbReference>
<reference evidence="3 4" key="1">
    <citation type="submission" date="2014-07" db="EMBL/GenBank/DDBJ databases">
        <title>Genome of Chryseobacterium piperi CTM.</title>
        <authorList>
            <person name="Pipes S.E."/>
            <person name="Stropko S.J."/>
            <person name="Newman J.D."/>
        </authorList>
    </citation>
    <scope>NUCLEOTIDE SEQUENCE [LARGE SCALE GENOMIC DNA]</scope>
    <source>
        <strain evidence="3 4">CTM</strain>
    </source>
</reference>
<feature type="chain" id="PRO_5001804481" evidence="1">
    <location>
        <begin position="22"/>
        <end position="564"/>
    </location>
</feature>
<dbReference type="RefSeq" id="WP_034684213.1">
    <property type="nucleotide sequence ID" value="NZ_CP023049.2"/>
</dbReference>
<accession>A0A086BIK9</accession>
<evidence type="ECO:0000256" key="1">
    <source>
        <dbReference type="SAM" id="SignalP"/>
    </source>
</evidence>
<dbReference type="EMBL" id="JPRJ01000014">
    <property type="protein sequence ID" value="KFF28773.1"/>
    <property type="molecule type" value="Genomic_DNA"/>
</dbReference>
<evidence type="ECO:0000313" key="4">
    <source>
        <dbReference type="Proteomes" id="UP000028709"/>
    </source>
</evidence>
<gene>
    <name evidence="3" type="ORF">IQ37_09550</name>
</gene>
<evidence type="ECO:0000313" key="3">
    <source>
        <dbReference type="EMBL" id="KFF28773.1"/>
    </source>
</evidence>
<evidence type="ECO:0000259" key="2">
    <source>
        <dbReference type="Pfam" id="PF01551"/>
    </source>
</evidence>
<dbReference type="eggNOG" id="COG0739">
    <property type="taxonomic scope" value="Bacteria"/>
</dbReference>
<dbReference type="STRING" id="558152.IQ37_09550"/>
<dbReference type="GO" id="GO:0004222">
    <property type="term" value="F:metalloendopeptidase activity"/>
    <property type="evidence" value="ECO:0007669"/>
    <property type="project" value="TreeGrafter"/>
</dbReference>
<dbReference type="AlphaFoldDB" id="A0A086BIK9"/>
<protein>
    <submittedName>
        <fullName evidence="3">Metalloendopeptidase</fullName>
    </submittedName>
</protein>
<dbReference type="SUPFAM" id="SSF51261">
    <property type="entry name" value="Duplicated hybrid motif"/>
    <property type="match status" value="1"/>
</dbReference>
<dbReference type="Proteomes" id="UP000028709">
    <property type="component" value="Unassembled WGS sequence"/>
</dbReference>
<dbReference type="Pfam" id="PF01551">
    <property type="entry name" value="Peptidase_M23"/>
    <property type="match status" value="2"/>
</dbReference>
<dbReference type="PANTHER" id="PTHR21666:SF285">
    <property type="entry name" value="M23 FAMILY METALLOPEPTIDASE"/>
    <property type="match status" value="1"/>
</dbReference>
<keyword evidence="1" id="KW-0732">Signal</keyword>
<feature type="domain" description="M23ase beta-sheet core" evidence="2">
    <location>
        <begin position="138"/>
        <end position="167"/>
    </location>
</feature>
<dbReference type="Gene3D" id="2.70.70.10">
    <property type="entry name" value="Glucose Permease (Domain IIA)"/>
    <property type="match status" value="1"/>
</dbReference>
<dbReference type="OrthoDB" id="9810477at2"/>
<name>A0A086BIK9_9FLAO</name>
<dbReference type="InterPro" id="IPR050570">
    <property type="entry name" value="Cell_wall_metabolism_enzyme"/>
</dbReference>
<dbReference type="PANTHER" id="PTHR21666">
    <property type="entry name" value="PEPTIDASE-RELATED"/>
    <property type="match status" value="1"/>
</dbReference>
<dbReference type="KEGG" id="cpip:CJF12_15780"/>
<keyword evidence="4" id="KW-1185">Reference proteome</keyword>
<dbReference type="InterPro" id="IPR016047">
    <property type="entry name" value="M23ase_b-sheet_dom"/>
</dbReference>
<organism evidence="3 4">
    <name type="scientific">Chryseobacterium piperi</name>
    <dbReference type="NCBI Taxonomy" id="558152"/>
    <lineage>
        <taxon>Bacteria</taxon>
        <taxon>Pseudomonadati</taxon>
        <taxon>Bacteroidota</taxon>
        <taxon>Flavobacteriia</taxon>
        <taxon>Flavobacteriales</taxon>
        <taxon>Weeksellaceae</taxon>
        <taxon>Chryseobacterium group</taxon>
        <taxon>Chryseobacterium</taxon>
    </lineage>
</organism>
<feature type="signal peptide" evidence="1">
    <location>
        <begin position="1"/>
        <end position="21"/>
    </location>
</feature>
<comment type="caution">
    <text evidence="3">The sequence shown here is derived from an EMBL/GenBank/DDBJ whole genome shotgun (WGS) entry which is preliminary data.</text>
</comment>
<sequence length="564" mass="63046">MKICCKFLSIICFIAGIIVQAQNNYPQNYFRNPLNIPIQLTANFGAVRSNHFHMGLDMRTNSRENLPVVAAADGYVSRIKTERYGFGNAVYITHPNGYTTVYAHLNKYFDKLDENVKAQQYKDKKWEQDITFSPKQFPVTKGQLIALSGNTGGSAGPHLHFEIRDTKTEECINPLLFGFNIPDNVAPVISGLYWYDRRFSTYEPGANTIAVKKLGNVYTTNIVQVSSPSISFAIKAFDKANQGFNLGIYNAELFLDDQLIYSFSIDKVSYDDTRYLNGCIDYTKFARDKMSIQHLSSLPGMKLQGYSLPNETGIITLQDEAVHTIKIVLKDVKGNTSHLTTKIQLSKKGHPFSPAEGKTAKANEAKTFRTQNAELILSKNALYDAVPFDMYEKSDGGGSVVSNAIILHNPYIPVHDYYTIRIKPNRKLNNDEKDKVVMQLFYGSDTDVVKGKWNGEWVEGEFKRLGTVTLLLDNTLPLVSPSGWKDGAIVNGGSLRLKGTTQTGDIVSLVAELDGQWLRFARVKNDFVYVFDEKCPKGSGGHTLKVTTTNTAGNTNVQTFTFQR</sequence>
<dbReference type="InterPro" id="IPR011055">
    <property type="entry name" value="Dup_hybrid_motif"/>
</dbReference>
<proteinExistence type="predicted"/>